<dbReference type="GO" id="GO:0032993">
    <property type="term" value="C:protein-DNA complex"/>
    <property type="evidence" value="ECO:0007669"/>
    <property type="project" value="TreeGrafter"/>
</dbReference>
<proteinExistence type="inferred from homology"/>
<feature type="domain" description="LysR substrate-binding" evidence="5">
    <location>
        <begin position="17"/>
        <end position="232"/>
    </location>
</feature>
<dbReference type="SUPFAM" id="SSF53850">
    <property type="entry name" value="Periplasmic binding protein-like II"/>
    <property type="match status" value="1"/>
</dbReference>
<keyword evidence="3" id="KW-0238">DNA-binding</keyword>
<dbReference type="GO" id="GO:0003677">
    <property type="term" value="F:DNA binding"/>
    <property type="evidence" value="ECO:0007669"/>
    <property type="project" value="UniProtKB-KW"/>
</dbReference>
<dbReference type="Pfam" id="PF03466">
    <property type="entry name" value="LysR_substrate"/>
    <property type="match status" value="1"/>
</dbReference>
<organism evidence="6 7">
    <name type="scientific">Arthrobacter psychrolactophilus</name>
    <dbReference type="NCBI Taxonomy" id="92442"/>
    <lineage>
        <taxon>Bacteria</taxon>
        <taxon>Bacillati</taxon>
        <taxon>Actinomycetota</taxon>
        <taxon>Actinomycetes</taxon>
        <taxon>Micrococcales</taxon>
        <taxon>Micrococcaceae</taxon>
        <taxon>Arthrobacter</taxon>
    </lineage>
</organism>
<dbReference type="InterPro" id="IPR005119">
    <property type="entry name" value="LysR_subst-bd"/>
</dbReference>
<dbReference type="EMBL" id="QJVC01000003">
    <property type="protein sequence ID" value="PYI39529.1"/>
    <property type="molecule type" value="Genomic_DNA"/>
</dbReference>
<evidence type="ECO:0000256" key="3">
    <source>
        <dbReference type="ARBA" id="ARBA00023125"/>
    </source>
</evidence>
<name>A0A2V5ISK3_9MICC</name>
<comment type="similarity">
    <text evidence="1">Belongs to the LysR transcriptional regulatory family.</text>
</comment>
<evidence type="ECO:0000259" key="5">
    <source>
        <dbReference type="Pfam" id="PF03466"/>
    </source>
</evidence>
<evidence type="ECO:0000313" key="7">
    <source>
        <dbReference type="Proteomes" id="UP000247980"/>
    </source>
</evidence>
<evidence type="ECO:0000256" key="4">
    <source>
        <dbReference type="ARBA" id="ARBA00023163"/>
    </source>
</evidence>
<dbReference type="PANTHER" id="PTHR30346">
    <property type="entry name" value="TRANSCRIPTIONAL DUAL REGULATOR HCAR-RELATED"/>
    <property type="match status" value="1"/>
</dbReference>
<reference evidence="6 7" key="1">
    <citation type="submission" date="2018-05" db="EMBL/GenBank/DDBJ databases">
        <title>Genetic diversity of glacier-inhabiting Cryobacterium bacteria in China and description of Cryobacterium mengkeensis sp. nov. and Arthrobacter glacialis sp. nov.</title>
        <authorList>
            <person name="Liu Q."/>
            <person name="Xin Y.-H."/>
        </authorList>
    </citation>
    <scope>NUCLEOTIDE SEQUENCE [LARGE SCALE GENOMIC DNA]</scope>
    <source>
        <strain evidence="6 7">B7</strain>
    </source>
</reference>
<protein>
    <submittedName>
        <fullName evidence="6">LysR family transcriptional regulator</fullName>
    </submittedName>
</protein>
<dbReference type="AlphaFoldDB" id="A0A2V5ISK3"/>
<keyword evidence="2" id="KW-0805">Transcription regulation</keyword>
<comment type="caution">
    <text evidence="6">The sequence shown here is derived from an EMBL/GenBank/DDBJ whole genome shotgun (WGS) entry which is preliminary data.</text>
</comment>
<evidence type="ECO:0000256" key="1">
    <source>
        <dbReference type="ARBA" id="ARBA00009437"/>
    </source>
</evidence>
<dbReference type="PANTHER" id="PTHR30346:SF29">
    <property type="entry name" value="LYSR SUBSTRATE-BINDING"/>
    <property type="match status" value="1"/>
</dbReference>
<gene>
    <name evidence="6" type="ORF">CVS30_04555</name>
</gene>
<dbReference type="Proteomes" id="UP000247980">
    <property type="component" value="Unassembled WGS sequence"/>
</dbReference>
<evidence type="ECO:0000313" key="6">
    <source>
        <dbReference type="EMBL" id="PYI39529.1"/>
    </source>
</evidence>
<accession>A0A2V5ISK3</accession>
<evidence type="ECO:0000256" key="2">
    <source>
        <dbReference type="ARBA" id="ARBA00023015"/>
    </source>
</evidence>
<keyword evidence="4" id="KW-0804">Transcription</keyword>
<dbReference type="Gene3D" id="3.40.190.10">
    <property type="entry name" value="Periplasmic binding protein-like II"/>
    <property type="match status" value="2"/>
</dbReference>
<sequence>MGLMAQAETETRELGTGAAGQLNLGFFASAGLQLVPNALSRFIRERPSVSLNLIQGQPFELVPRLLSRELDVAVVFSYSTSPKAYQRPGGNPALRYEDLLHESHFLAVPPSYRPMRRGPVNISDLAEQPWIATQGMENEAALVDRLCATAGYSPRVRCRTDYYEVALGMVSADVGFALIPGMSLIPWSLAQTRGIRLSKLTTTHPAGRTIQIATRAGNPNPLVDAIVAQLRHSAIEVGQEIERLETAI</sequence>
<dbReference type="GO" id="GO:0003700">
    <property type="term" value="F:DNA-binding transcription factor activity"/>
    <property type="evidence" value="ECO:0007669"/>
    <property type="project" value="TreeGrafter"/>
</dbReference>
<keyword evidence="7" id="KW-1185">Reference proteome</keyword>